<evidence type="ECO:0000313" key="3">
    <source>
        <dbReference type="Proteomes" id="UP000434582"/>
    </source>
</evidence>
<organism evidence="2 3">
    <name type="scientific">Roseospira navarrensis</name>
    <dbReference type="NCBI Taxonomy" id="140058"/>
    <lineage>
        <taxon>Bacteria</taxon>
        <taxon>Pseudomonadati</taxon>
        <taxon>Pseudomonadota</taxon>
        <taxon>Alphaproteobacteria</taxon>
        <taxon>Rhodospirillales</taxon>
        <taxon>Rhodospirillaceae</taxon>
        <taxon>Roseospira</taxon>
    </lineage>
</organism>
<name>A0A7X1ZBE9_9PROT</name>
<dbReference type="RefSeq" id="WP_153340934.1">
    <property type="nucleotide sequence ID" value="NZ_WIVE01000004.1"/>
</dbReference>
<dbReference type="EMBL" id="WIVE01000004">
    <property type="protein sequence ID" value="MQX35441.1"/>
    <property type="molecule type" value="Genomic_DNA"/>
</dbReference>
<protein>
    <submittedName>
        <fullName evidence="2">Uncharacterized protein</fullName>
    </submittedName>
</protein>
<dbReference type="Proteomes" id="UP000434582">
    <property type="component" value="Unassembled WGS sequence"/>
</dbReference>
<proteinExistence type="predicted"/>
<dbReference type="AlphaFoldDB" id="A0A7X1ZBE9"/>
<gene>
    <name evidence="2" type="ORF">GHC57_02800</name>
</gene>
<evidence type="ECO:0000256" key="1">
    <source>
        <dbReference type="SAM" id="MobiDB-lite"/>
    </source>
</evidence>
<accession>A0A7X1ZBE9</accession>
<reference evidence="2 3" key="1">
    <citation type="submission" date="2019-10" db="EMBL/GenBank/DDBJ databases">
        <title>Draft whole-genome sequence of the purple nonsulfur photosynthetic bacterium Roseospira navarrensis DSM 15114.</title>
        <authorList>
            <person name="Kyndt J.A."/>
            <person name="Meyer T.E."/>
        </authorList>
    </citation>
    <scope>NUCLEOTIDE SEQUENCE [LARGE SCALE GENOMIC DNA]</scope>
    <source>
        <strain evidence="2 3">DSM 15114</strain>
    </source>
</reference>
<keyword evidence="3" id="KW-1185">Reference proteome</keyword>
<evidence type="ECO:0000313" key="2">
    <source>
        <dbReference type="EMBL" id="MQX35441.1"/>
    </source>
</evidence>
<sequence>MSQIPPLSGSPHPVRPAQARAEGVGRHEPRPSGSDVPSAPTDRHGPAVLLPEPQTADDPTTDPRAPPAPVLTDEEMATLTEALEAARAEADRIAEAWAENAGKLGETILDIIESSMTALTQVLPLALHSVEGMNGLAGRAEGLMRQTGAAVASARRAIAQIEGGDDPMEVTRRLTSLRARVDRIAAHAERAAASATAVTSTTAVSPGDRAEAETTRTALETHIREMRAALEG</sequence>
<comment type="caution">
    <text evidence="2">The sequence shown here is derived from an EMBL/GenBank/DDBJ whole genome shotgun (WGS) entry which is preliminary data.</text>
</comment>
<feature type="region of interest" description="Disordered" evidence="1">
    <location>
        <begin position="1"/>
        <end position="70"/>
    </location>
</feature>